<protein>
    <submittedName>
        <fullName evidence="1">Uncharacterized protein</fullName>
    </submittedName>
</protein>
<organism evidence="1">
    <name type="scientific">Lepeophtheirus salmonis</name>
    <name type="common">Salmon louse</name>
    <name type="synonym">Caligus salmonis</name>
    <dbReference type="NCBI Taxonomy" id="72036"/>
    <lineage>
        <taxon>Eukaryota</taxon>
        <taxon>Metazoa</taxon>
        <taxon>Ecdysozoa</taxon>
        <taxon>Arthropoda</taxon>
        <taxon>Crustacea</taxon>
        <taxon>Multicrustacea</taxon>
        <taxon>Hexanauplia</taxon>
        <taxon>Copepoda</taxon>
        <taxon>Siphonostomatoida</taxon>
        <taxon>Caligidae</taxon>
        <taxon>Lepeophtheirus</taxon>
    </lineage>
</organism>
<reference evidence="1" key="1">
    <citation type="submission" date="2014-05" db="EMBL/GenBank/DDBJ databases">
        <authorList>
            <person name="Chronopoulou M."/>
        </authorList>
    </citation>
    <scope>NUCLEOTIDE SEQUENCE</scope>
    <source>
        <tissue evidence="1">Whole organism</tissue>
    </source>
</reference>
<accession>A0A0K2UP28</accession>
<proteinExistence type="predicted"/>
<dbReference type="AlphaFoldDB" id="A0A0K2UP28"/>
<evidence type="ECO:0000313" key="1">
    <source>
        <dbReference type="EMBL" id="CDW39825.1"/>
    </source>
</evidence>
<dbReference type="EMBL" id="HACA01022464">
    <property type="protein sequence ID" value="CDW39825.1"/>
    <property type="molecule type" value="Transcribed_RNA"/>
</dbReference>
<sequence>MMDRLISIIVEKYPKEEYEVIKKLFALVHSLD</sequence>
<name>A0A0K2UP28_LEPSM</name>